<gene>
    <name evidence="1" type="ORF">BAU28_16370</name>
</gene>
<evidence type="ECO:0000313" key="2">
    <source>
        <dbReference type="Proteomes" id="UP000182788"/>
    </source>
</evidence>
<comment type="caution">
    <text evidence="1">The sequence shown here is derived from an EMBL/GenBank/DDBJ whole genome shotgun (WGS) entry which is preliminary data.</text>
</comment>
<dbReference type="RefSeq" id="WP_071719803.1">
    <property type="nucleotide sequence ID" value="NZ_CBCSHB010000030.1"/>
</dbReference>
<accession>A0A1J9UBP4</accession>
<dbReference type="GeneID" id="87593749"/>
<proteinExistence type="predicted"/>
<dbReference type="AlphaFoldDB" id="A0A1J9UBP4"/>
<evidence type="ECO:0000313" key="1">
    <source>
        <dbReference type="EMBL" id="OJD76064.1"/>
    </source>
</evidence>
<reference evidence="1 2" key="1">
    <citation type="submission" date="2016-06" db="EMBL/GenBank/DDBJ databases">
        <title>First insights into the genetic diversity and population structure of in the Bacillus cereus group bacteria from diverse marine environments.</title>
        <authorList>
            <person name="Liu Y."/>
            <person name="Lai Q."/>
            <person name="Shao Z."/>
        </authorList>
    </citation>
    <scope>NUCLEOTIDE SEQUENCE [LARGE SCALE GENOMIC DNA]</scope>
    <source>
        <strain evidence="1 2">NH24A2</strain>
    </source>
</reference>
<name>A0A1J9UBP4_9BACI</name>
<dbReference type="Proteomes" id="UP000182788">
    <property type="component" value="Unassembled WGS sequence"/>
</dbReference>
<sequence length="89" mass="10249">MDKRLQEVIENITNIADHAICMTKTDYDWLIEQAGKKEEKIVDNFQIEDIDGFYTGAIYVIYADGSGITIAPEEAQRLIDSKEWTVFQM</sequence>
<organism evidence="1 2">
    <name type="scientific">Bacillus paramycoides</name>
    <dbReference type="NCBI Taxonomy" id="2026194"/>
    <lineage>
        <taxon>Bacteria</taxon>
        <taxon>Bacillati</taxon>
        <taxon>Bacillota</taxon>
        <taxon>Bacilli</taxon>
        <taxon>Bacillales</taxon>
        <taxon>Bacillaceae</taxon>
        <taxon>Bacillus</taxon>
        <taxon>Bacillus cereus group</taxon>
    </lineage>
</organism>
<dbReference type="EMBL" id="MAOI01000091">
    <property type="protein sequence ID" value="OJD76064.1"/>
    <property type="molecule type" value="Genomic_DNA"/>
</dbReference>
<protein>
    <submittedName>
        <fullName evidence="1">Uncharacterized protein</fullName>
    </submittedName>
</protein>